<dbReference type="EnsemblPlants" id="PGSC0003DMT400091902">
    <property type="protein sequence ID" value="PGSC0003DMT400091902"/>
    <property type="gene ID" value="PGSC0003DMG400041473"/>
</dbReference>
<accession>M1DNN1</accession>
<dbReference type="OMA" id="ERYITAQ"/>
<dbReference type="InterPro" id="IPR025558">
    <property type="entry name" value="DUF4283"/>
</dbReference>
<dbReference type="PANTHER" id="PTHR33233">
    <property type="entry name" value="ENDONUCLEASE/EXONUCLEASE/PHOSPHATASE"/>
    <property type="match status" value="1"/>
</dbReference>
<feature type="region of interest" description="Disordered" evidence="1">
    <location>
        <begin position="241"/>
        <end position="263"/>
    </location>
</feature>
<sequence>MKRSLDESISEYQLAAKGMTLNFIAPMLQNGEKVVKLCKEEVELETQKWKHALILYVVGVTPTIASLERYITAQWNYITKPTVYYHNDGYFLVRFASLDDRDEVLYSRPHMLNNRPIIAKTWSPDFDLSKEVLQTIPIWVKFPNLPLNCWGIQSLSRISSGLGLPLYADECTTKVARISFARVLIELDITKELPLLVRVEDPNGKVFDQKVIYEWIPAYCPKCLQVGHKCTTNVQTKPIVQKDKPQVPQEWQPKRDDQAKLPNPVDPTGLQLNECQTPPVEMHIPAVNLRQRQGELTKEKEDDKWREVRGKSAARCVQRPLLVPGVNSVNDFNVLDDQGRGQCSYSGVVITATPQSLPT</sequence>
<evidence type="ECO:0000313" key="3">
    <source>
        <dbReference type="EnsemblPlants" id="PGSC0003DMT400091902"/>
    </source>
</evidence>
<dbReference type="PANTHER" id="PTHR33233:SF14">
    <property type="entry name" value="ENDONUCLEASE_EXONUCLEASE_PHOSPHATASE"/>
    <property type="match status" value="1"/>
</dbReference>
<evidence type="ECO:0000259" key="2">
    <source>
        <dbReference type="Pfam" id="PF14111"/>
    </source>
</evidence>
<protein>
    <submittedName>
        <fullName evidence="3">Endonuclease/exonuclease/phosphatase</fullName>
    </submittedName>
</protein>
<dbReference type="AlphaFoldDB" id="M1DNN1"/>
<reference evidence="4" key="1">
    <citation type="journal article" date="2011" name="Nature">
        <title>Genome sequence and analysis of the tuber crop potato.</title>
        <authorList>
            <consortium name="The Potato Genome Sequencing Consortium"/>
        </authorList>
    </citation>
    <scope>NUCLEOTIDE SEQUENCE [LARGE SCALE GENOMIC DNA]</scope>
    <source>
        <strain evidence="4">cv. DM1-3 516 R44</strain>
    </source>
</reference>
<reference evidence="3" key="2">
    <citation type="submission" date="2015-06" db="UniProtKB">
        <authorList>
            <consortium name="EnsemblPlants"/>
        </authorList>
    </citation>
    <scope>IDENTIFICATION</scope>
    <source>
        <strain evidence="3">DM1-3 516 R44</strain>
    </source>
</reference>
<dbReference type="HOGENOM" id="CLU_772542_0_0_1"/>
<evidence type="ECO:0000256" key="1">
    <source>
        <dbReference type="SAM" id="MobiDB-lite"/>
    </source>
</evidence>
<organism evidence="3 4">
    <name type="scientific">Solanum tuberosum</name>
    <name type="common">Potato</name>
    <dbReference type="NCBI Taxonomy" id="4113"/>
    <lineage>
        <taxon>Eukaryota</taxon>
        <taxon>Viridiplantae</taxon>
        <taxon>Streptophyta</taxon>
        <taxon>Embryophyta</taxon>
        <taxon>Tracheophyta</taxon>
        <taxon>Spermatophyta</taxon>
        <taxon>Magnoliopsida</taxon>
        <taxon>eudicotyledons</taxon>
        <taxon>Gunneridae</taxon>
        <taxon>Pentapetalae</taxon>
        <taxon>asterids</taxon>
        <taxon>lamiids</taxon>
        <taxon>Solanales</taxon>
        <taxon>Solanaceae</taxon>
        <taxon>Solanoideae</taxon>
        <taxon>Solaneae</taxon>
        <taxon>Solanum</taxon>
    </lineage>
</organism>
<dbReference type="Pfam" id="PF14111">
    <property type="entry name" value="DUF4283"/>
    <property type="match status" value="1"/>
</dbReference>
<name>M1DNN1_SOLTU</name>
<dbReference type="eggNOG" id="KOG1075">
    <property type="taxonomic scope" value="Eukaryota"/>
</dbReference>
<proteinExistence type="predicted"/>
<dbReference type="Proteomes" id="UP000011115">
    <property type="component" value="Unassembled WGS sequence"/>
</dbReference>
<dbReference type="STRING" id="4113.M1DNN1"/>
<dbReference type="InParanoid" id="M1DNN1"/>
<dbReference type="Gramene" id="PGSC0003DMT400091902">
    <property type="protein sequence ID" value="PGSC0003DMT400091902"/>
    <property type="gene ID" value="PGSC0003DMG400041473"/>
</dbReference>
<keyword evidence="4" id="KW-1185">Reference proteome</keyword>
<evidence type="ECO:0000313" key="4">
    <source>
        <dbReference type="Proteomes" id="UP000011115"/>
    </source>
</evidence>
<dbReference type="PaxDb" id="4113-PGSC0003DMT400091902"/>
<feature type="domain" description="DUF4283" evidence="2">
    <location>
        <begin position="46"/>
        <end position="129"/>
    </location>
</feature>